<gene>
    <name evidence="1" type="ORF">METZ01_LOCUS427652</name>
</gene>
<reference evidence="1" key="1">
    <citation type="submission" date="2018-05" db="EMBL/GenBank/DDBJ databases">
        <authorList>
            <person name="Lanie J.A."/>
            <person name="Ng W.-L."/>
            <person name="Kazmierczak K.M."/>
            <person name="Andrzejewski T.M."/>
            <person name="Davidsen T.M."/>
            <person name="Wayne K.J."/>
            <person name="Tettelin H."/>
            <person name="Glass J.I."/>
            <person name="Rusch D."/>
            <person name="Podicherti R."/>
            <person name="Tsui H.-C.T."/>
            <person name="Winkler M.E."/>
        </authorList>
    </citation>
    <scope>NUCLEOTIDE SEQUENCE</scope>
</reference>
<protein>
    <submittedName>
        <fullName evidence="1">Uncharacterized protein</fullName>
    </submittedName>
</protein>
<accession>A0A382XWX9</accession>
<organism evidence="1">
    <name type="scientific">marine metagenome</name>
    <dbReference type="NCBI Taxonomy" id="408172"/>
    <lineage>
        <taxon>unclassified sequences</taxon>
        <taxon>metagenomes</taxon>
        <taxon>ecological metagenomes</taxon>
    </lineage>
</organism>
<name>A0A382XWX9_9ZZZZ</name>
<proteinExistence type="predicted"/>
<dbReference type="AlphaFoldDB" id="A0A382XWX9"/>
<dbReference type="EMBL" id="UINC01170652">
    <property type="protein sequence ID" value="SVD74798.1"/>
    <property type="molecule type" value="Genomic_DNA"/>
</dbReference>
<sequence>MLFSILINTCHLAQLDGDLTGPLVQWQSRCIGNLGDAIETGGNTNRIKHLLL</sequence>
<evidence type="ECO:0000313" key="1">
    <source>
        <dbReference type="EMBL" id="SVD74798.1"/>
    </source>
</evidence>
<feature type="non-terminal residue" evidence="1">
    <location>
        <position position="52"/>
    </location>
</feature>